<protein>
    <recommendedName>
        <fullName evidence="4">Avr9/Cf-9 rapidly elicited protein</fullName>
    </recommendedName>
</protein>
<proteinExistence type="predicted"/>
<dbReference type="Proteomes" id="UP000236161">
    <property type="component" value="Unassembled WGS sequence"/>
</dbReference>
<gene>
    <name evidence="2" type="ORF">AXF42_Ash005282</name>
</gene>
<feature type="region of interest" description="Disordered" evidence="1">
    <location>
        <begin position="220"/>
        <end position="239"/>
    </location>
</feature>
<organism evidence="2 3">
    <name type="scientific">Apostasia shenzhenica</name>
    <dbReference type="NCBI Taxonomy" id="1088818"/>
    <lineage>
        <taxon>Eukaryota</taxon>
        <taxon>Viridiplantae</taxon>
        <taxon>Streptophyta</taxon>
        <taxon>Embryophyta</taxon>
        <taxon>Tracheophyta</taxon>
        <taxon>Spermatophyta</taxon>
        <taxon>Magnoliopsida</taxon>
        <taxon>Liliopsida</taxon>
        <taxon>Asparagales</taxon>
        <taxon>Orchidaceae</taxon>
        <taxon>Apostasioideae</taxon>
        <taxon>Apostasia</taxon>
    </lineage>
</organism>
<evidence type="ECO:0008006" key="4">
    <source>
        <dbReference type="Google" id="ProtNLM"/>
    </source>
</evidence>
<dbReference type="AlphaFoldDB" id="A0A2I0B6G1"/>
<dbReference type="PANTHER" id="PTHR33265:SF26">
    <property type="entry name" value="OS06G0554600 PROTEIN"/>
    <property type="match status" value="1"/>
</dbReference>
<dbReference type="OrthoDB" id="696337at2759"/>
<dbReference type="PANTHER" id="PTHR33265">
    <property type="entry name" value="AVR9/CF-9 RAPIDLY ELICITED PROTEIN-RELATED"/>
    <property type="match status" value="1"/>
</dbReference>
<evidence type="ECO:0000313" key="3">
    <source>
        <dbReference type="Proteomes" id="UP000236161"/>
    </source>
</evidence>
<dbReference type="InterPro" id="IPR008480">
    <property type="entry name" value="DUF761_pln"/>
</dbReference>
<feature type="compositionally biased region" description="Basic and acidic residues" evidence="1">
    <location>
        <begin position="187"/>
        <end position="196"/>
    </location>
</feature>
<dbReference type="Pfam" id="PF05553">
    <property type="entry name" value="DUF761"/>
    <property type="match status" value="1"/>
</dbReference>
<sequence length="239" mass="26500">MESSSTPTMAKRLWHIVQVVFYMLRKTISKRKLMMDLHLLLKRGKIAGKAIGNLVAFHHQHHHGASAASFAADGHFSAFSSCSIDTAAPFFSPAETEFSCSNTPFYANYFRGTAKRKNRRRRHDDCYDAFDAAAIAVAFEMLNAQSASGEESSVSSLVPTPSPALMLDLGRSPVARPLRVTDSPFPVKEDEAADGGRVDEEAEAFIRRFYEQLWRQQLSSAAATPDHCPHRRQQIAGRG</sequence>
<dbReference type="STRING" id="1088818.A0A2I0B6G1"/>
<evidence type="ECO:0000256" key="1">
    <source>
        <dbReference type="SAM" id="MobiDB-lite"/>
    </source>
</evidence>
<keyword evidence="3" id="KW-1185">Reference proteome</keyword>
<evidence type="ECO:0000313" key="2">
    <source>
        <dbReference type="EMBL" id="PKA63387.1"/>
    </source>
</evidence>
<dbReference type="EMBL" id="KZ451908">
    <property type="protein sequence ID" value="PKA63387.1"/>
    <property type="molecule type" value="Genomic_DNA"/>
</dbReference>
<name>A0A2I0B6G1_9ASPA</name>
<reference evidence="2 3" key="1">
    <citation type="journal article" date="2017" name="Nature">
        <title>The Apostasia genome and the evolution of orchids.</title>
        <authorList>
            <person name="Zhang G.Q."/>
            <person name="Liu K.W."/>
            <person name="Li Z."/>
            <person name="Lohaus R."/>
            <person name="Hsiao Y.Y."/>
            <person name="Niu S.C."/>
            <person name="Wang J.Y."/>
            <person name="Lin Y.C."/>
            <person name="Xu Q."/>
            <person name="Chen L.J."/>
            <person name="Yoshida K."/>
            <person name="Fujiwara S."/>
            <person name="Wang Z.W."/>
            <person name="Zhang Y.Q."/>
            <person name="Mitsuda N."/>
            <person name="Wang M."/>
            <person name="Liu G.H."/>
            <person name="Pecoraro L."/>
            <person name="Huang H.X."/>
            <person name="Xiao X.J."/>
            <person name="Lin M."/>
            <person name="Wu X.Y."/>
            <person name="Wu W.L."/>
            <person name="Chen Y.Y."/>
            <person name="Chang S.B."/>
            <person name="Sakamoto S."/>
            <person name="Ohme-Takagi M."/>
            <person name="Yagi M."/>
            <person name="Zeng S.J."/>
            <person name="Shen C.Y."/>
            <person name="Yeh C.M."/>
            <person name="Luo Y.B."/>
            <person name="Tsai W.C."/>
            <person name="Van de Peer Y."/>
            <person name="Liu Z.J."/>
        </authorList>
    </citation>
    <scope>NUCLEOTIDE SEQUENCE [LARGE SCALE GENOMIC DNA]</scope>
    <source>
        <strain evidence="3">cv. Shenzhen</strain>
        <tissue evidence="2">Stem</tissue>
    </source>
</reference>
<accession>A0A2I0B6G1</accession>
<feature type="region of interest" description="Disordered" evidence="1">
    <location>
        <begin position="177"/>
        <end position="196"/>
    </location>
</feature>